<dbReference type="Proteomes" id="UP001176941">
    <property type="component" value="Chromosome 1"/>
</dbReference>
<dbReference type="EMBL" id="OX459937">
    <property type="protein sequence ID" value="CAI9152229.1"/>
    <property type="molecule type" value="Genomic_DNA"/>
</dbReference>
<organism evidence="2 3">
    <name type="scientific">Rangifer tarandus platyrhynchus</name>
    <name type="common">Svalbard reindeer</name>
    <dbReference type="NCBI Taxonomy" id="3082113"/>
    <lineage>
        <taxon>Eukaryota</taxon>
        <taxon>Metazoa</taxon>
        <taxon>Chordata</taxon>
        <taxon>Craniata</taxon>
        <taxon>Vertebrata</taxon>
        <taxon>Euteleostomi</taxon>
        <taxon>Mammalia</taxon>
        <taxon>Eutheria</taxon>
        <taxon>Laurasiatheria</taxon>
        <taxon>Artiodactyla</taxon>
        <taxon>Ruminantia</taxon>
        <taxon>Pecora</taxon>
        <taxon>Cervidae</taxon>
        <taxon>Odocoileinae</taxon>
        <taxon>Rangifer</taxon>
    </lineage>
</organism>
<evidence type="ECO:0000256" key="1">
    <source>
        <dbReference type="SAM" id="MobiDB-lite"/>
    </source>
</evidence>
<feature type="region of interest" description="Disordered" evidence="1">
    <location>
        <begin position="1"/>
        <end position="44"/>
    </location>
</feature>
<evidence type="ECO:0000313" key="3">
    <source>
        <dbReference type="Proteomes" id="UP001176941"/>
    </source>
</evidence>
<keyword evidence="3" id="KW-1185">Reference proteome</keyword>
<reference evidence="2" key="1">
    <citation type="submission" date="2023-04" db="EMBL/GenBank/DDBJ databases">
        <authorList>
            <consortium name="ELIXIR-Norway"/>
        </authorList>
    </citation>
    <scope>NUCLEOTIDE SEQUENCE [LARGE SCALE GENOMIC DNA]</scope>
</reference>
<proteinExistence type="predicted"/>
<evidence type="ECO:0000313" key="2">
    <source>
        <dbReference type="EMBL" id="CAI9152229.1"/>
    </source>
</evidence>
<name>A0ABN8XTE3_RANTA</name>
<gene>
    <name evidence="2" type="ORF">MRATA1EN1_LOCUS1191</name>
</gene>
<sequence>MALSADLPPGCSEHQQSYEGRDQEGVGFKLQEAAKGHQGPPPALRVKDLESMKRSQTEAYLSFPGQTSCFTHAVSQAWKCLSLPLTAHPLRINSDSTSSRKPSALTVSLLSYHAVSSSVATVL</sequence>
<protein>
    <submittedName>
        <fullName evidence="2">Uncharacterized protein</fullName>
    </submittedName>
</protein>
<accession>A0ABN8XTE3</accession>